<dbReference type="CDD" id="cd02440">
    <property type="entry name" value="AdoMet_MTases"/>
    <property type="match status" value="1"/>
</dbReference>
<dbReference type="InterPro" id="IPR029063">
    <property type="entry name" value="SAM-dependent_MTases_sf"/>
</dbReference>
<dbReference type="GO" id="GO:0009236">
    <property type="term" value="P:cobalamin biosynthetic process"/>
    <property type="evidence" value="ECO:0007669"/>
    <property type="project" value="UniProtKB-UniPathway"/>
</dbReference>
<dbReference type="KEGG" id="mmai:sS8_1996"/>
<dbReference type="InterPro" id="IPR050714">
    <property type="entry name" value="Cobalamin_biosynth_MTase"/>
</dbReference>
<dbReference type="OrthoDB" id="9787825at2"/>
<organism evidence="7 8">
    <name type="scientific">Methylocaldum marinum</name>
    <dbReference type="NCBI Taxonomy" id="1432792"/>
    <lineage>
        <taxon>Bacteria</taxon>
        <taxon>Pseudomonadati</taxon>
        <taxon>Pseudomonadota</taxon>
        <taxon>Gammaproteobacteria</taxon>
        <taxon>Methylococcales</taxon>
        <taxon>Methylococcaceae</taxon>
        <taxon>Methylocaldum</taxon>
    </lineage>
</organism>
<sequence length="428" mass="45975">MPEPCRIIGVLDTGPDSVTAGTLRSIAQAELVIGASRTLALFAETLGTNAERRDLSGVLAQVPDWLEQAQAQGRKVVILATGDPLCHGIASHLTGRLGREAVEVIPNVSTLQWAFARLGVAWQEARIASAHGQDAGEWRIGAGPEHGLYGLLQQLRQADLLALFTSPANGPDRIARMLCAEGLDEEYEMAVAECLLQPGERVSGWLAVAEAARQSFADPNVVVLRRRRASGRERLFGLPDESFRQRAPDKGLITKREVRAVSLARLGLHPGSIVWDIGAGSGAVGLEAARLCPHGHVYAIEKNEADFAIAASNRAGLRLTNYSLVHGRAPAGLAQWPDPDAVFIGGSGGELRELIAVCLQRLRTGGNLVMNFVTFENLGLAVETLKAAGACWDVTQLQVSRSRPILDMHRMQAENPVWGVSAWRAADE</sequence>
<feature type="domain" description="Tetrapyrrole methylase" evidence="6">
    <location>
        <begin position="7"/>
        <end position="202"/>
    </location>
</feature>
<dbReference type="InterPro" id="IPR000878">
    <property type="entry name" value="4pyrrol_Mease"/>
</dbReference>
<evidence type="ECO:0000256" key="1">
    <source>
        <dbReference type="ARBA" id="ARBA00004953"/>
    </source>
</evidence>
<name>A0A250KQK8_9GAMM</name>
<dbReference type="Gene3D" id="3.40.1010.10">
    <property type="entry name" value="Cobalt-precorrin-4 Transmethylase, Domain 1"/>
    <property type="match status" value="1"/>
</dbReference>
<comment type="pathway">
    <text evidence="1">Cofactor biosynthesis; adenosylcobalamin biosynthesis.</text>
</comment>
<dbReference type="Pfam" id="PF00590">
    <property type="entry name" value="TP_methylase"/>
    <property type="match status" value="1"/>
</dbReference>
<evidence type="ECO:0000256" key="2">
    <source>
        <dbReference type="ARBA" id="ARBA00022573"/>
    </source>
</evidence>
<dbReference type="NCBIfam" id="TIGR02469">
    <property type="entry name" value="CbiT"/>
    <property type="match status" value="1"/>
</dbReference>
<dbReference type="UniPathway" id="UPA00148"/>
<evidence type="ECO:0000313" key="8">
    <source>
        <dbReference type="Proteomes" id="UP000266313"/>
    </source>
</evidence>
<dbReference type="GO" id="GO:0008276">
    <property type="term" value="F:protein methyltransferase activity"/>
    <property type="evidence" value="ECO:0007669"/>
    <property type="project" value="InterPro"/>
</dbReference>
<keyword evidence="5" id="KW-0949">S-adenosyl-L-methionine</keyword>
<dbReference type="PANTHER" id="PTHR43182">
    <property type="entry name" value="COBALT-PRECORRIN-6B C(15)-METHYLTRANSFERASE (DECARBOXYLATING)"/>
    <property type="match status" value="1"/>
</dbReference>
<dbReference type="InterPro" id="IPR014777">
    <property type="entry name" value="4pyrrole_Mease_sub1"/>
</dbReference>
<dbReference type="PANTHER" id="PTHR43182:SF1">
    <property type="entry name" value="COBALT-PRECORRIN-7 C(5)-METHYLTRANSFERASE"/>
    <property type="match status" value="1"/>
</dbReference>
<dbReference type="SUPFAM" id="SSF53335">
    <property type="entry name" value="S-adenosyl-L-methionine-dependent methyltransferases"/>
    <property type="match status" value="1"/>
</dbReference>
<dbReference type="Gene3D" id="3.30.950.10">
    <property type="entry name" value="Methyltransferase, Cobalt-precorrin-4 Transmethylase, Domain 2"/>
    <property type="match status" value="1"/>
</dbReference>
<dbReference type="InterPro" id="IPR014008">
    <property type="entry name" value="Cbl_synth_MTase_CbiT"/>
</dbReference>
<evidence type="ECO:0000256" key="4">
    <source>
        <dbReference type="ARBA" id="ARBA00022679"/>
    </source>
</evidence>
<evidence type="ECO:0000313" key="7">
    <source>
        <dbReference type="EMBL" id="BBA33950.1"/>
    </source>
</evidence>
<proteinExistence type="predicted"/>
<accession>A0A250KQK8</accession>
<keyword evidence="2" id="KW-0169">Cobalamin biosynthesis</keyword>
<keyword evidence="3 7" id="KW-0489">Methyltransferase</keyword>
<dbReference type="AlphaFoldDB" id="A0A250KQK8"/>
<dbReference type="InterPro" id="IPR035996">
    <property type="entry name" value="4pyrrol_Methylase_sf"/>
</dbReference>
<protein>
    <submittedName>
        <fullName evidence="7">Precorrin-6Y C5,15-methyltransferase</fullName>
    </submittedName>
</protein>
<dbReference type="InterPro" id="IPR012818">
    <property type="entry name" value="CbiE"/>
</dbReference>
<dbReference type="Gene3D" id="3.40.50.150">
    <property type="entry name" value="Vaccinia Virus protein VP39"/>
    <property type="match status" value="1"/>
</dbReference>
<dbReference type="PIRSF" id="PIRSF036428">
    <property type="entry name" value="CobL"/>
    <property type="match status" value="1"/>
</dbReference>
<evidence type="ECO:0000256" key="3">
    <source>
        <dbReference type="ARBA" id="ARBA00022603"/>
    </source>
</evidence>
<dbReference type="GO" id="GO:0032259">
    <property type="term" value="P:methylation"/>
    <property type="evidence" value="ECO:0007669"/>
    <property type="project" value="UniProtKB-KW"/>
</dbReference>
<reference evidence="7 8" key="1">
    <citation type="submission" date="2016-12" db="EMBL/GenBank/DDBJ databases">
        <title>Genome sequencing of Methylocaldum marinum.</title>
        <authorList>
            <person name="Takeuchi M."/>
            <person name="Kamagata Y."/>
            <person name="Hiraoka S."/>
            <person name="Oshima K."/>
            <person name="Hattori M."/>
            <person name="Iwasaki W."/>
        </authorList>
    </citation>
    <scope>NUCLEOTIDE SEQUENCE [LARGE SCALE GENOMIC DNA]</scope>
    <source>
        <strain evidence="7 8">S8</strain>
    </source>
</reference>
<dbReference type="Proteomes" id="UP000266313">
    <property type="component" value="Chromosome"/>
</dbReference>
<dbReference type="InterPro" id="IPR006365">
    <property type="entry name" value="Cbl_synth_CobL"/>
</dbReference>
<dbReference type="EMBL" id="AP017928">
    <property type="protein sequence ID" value="BBA33950.1"/>
    <property type="molecule type" value="Genomic_DNA"/>
</dbReference>
<dbReference type="SUPFAM" id="SSF53790">
    <property type="entry name" value="Tetrapyrrole methylase"/>
    <property type="match status" value="1"/>
</dbReference>
<dbReference type="NCBIfam" id="TIGR02467">
    <property type="entry name" value="CbiE"/>
    <property type="match status" value="1"/>
</dbReference>
<gene>
    <name evidence="7" type="ORF">sS8_1996</name>
</gene>
<dbReference type="RefSeq" id="WP_119632690.1">
    <property type="nucleotide sequence ID" value="NZ_AP017928.1"/>
</dbReference>
<dbReference type="CDD" id="cd11644">
    <property type="entry name" value="Precorrin-6Y-MT"/>
    <property type="match status" value="1"/>
</dbReference>
<keyword evidence="8" id="KW-1185">Reference proteome</keyword>
<dbReference type="InterPro" id="IPR014776">
    <property type="entry name" value="4pyrrole_Mease_sub2"/>
</dbReference>
<evidence type="ECO:0000256" key="5">
    <source>
        <dbReference type="ARBA" id="ARBA00022691"/>
    </source>
</evidence>
<evidence type="ECO:0000259" key="6">
    <source>
        <dbReference type="Pfam" id="PF00590"/>
    </source>
</evidence>
<keyword evidence="4 7" id="KW-0808">Transferase</keyword>